<evidence type="ECO:0000313" key="5">
    <source>
        <dbReference type="Proteomes" id="UP000092544"/>
    </source>
</evidence>
<dbReference type="InterPro" id="IPR005659">
    <property type="entry name" value="Chemorcpt_Glu_NH3ase_CheD"/>
</dbReference>
<dbReference type="Proteomes" id="UP000092544">
    <property type="component" value="Unassembled WGS sequence"/>
</dbReference>
<protein>
    <recommendedName>
        <fullName evidence="3">Probable chemoreceptor glutamine deamidase CheD</fullName>
        <ecNumber evidence="3">3.5.1.44</ecNumber>
    </recommendedName>
</protein>
<evidence type="ECO:0000256" key="1">
    <source>
        <dbReference type="ARBA" id="ARBA00022500"/>
    </source>
</evidence>
<comment type="catalytic activity">
    <reaction evidence="3">
        <text>L-glutaminyl-[protein] + H2O = L-glutamyl-[protein] + NH4(+)</text>
        <dbReference type="Rhea" id="RHEA:16441"/>
        <dbReference type="Rhea" id="RHEA-COMP:10207"/>
        <dbReference type="Rhea" id="RHEA-COMP:10208"/>
        <dbReference type="ChEBI" id="CHEBI:15377"/>
        <dbReference type="ChEBI" id="CHEBI:28938"/>
        <dbReference type="ChEBI" id="CHEBI:29973"/>
        <dbReference type="ChEBI" id="CHEBI:30011"/>
        <dbReference type="EC" id="3.5.1.44"/>
    </reaction>
</comment>
<dbReference type="GO" id="GO:0006935">
    <property type="term" value="P:chemotaxis"/>
    <property type="evidence" value="ECO:0007669"/>
    <property type="project" value="UniProtKB-UniRule"/>
</dbReference>
<dbReference type="Pfam" id="PF03975">
    <property type="entry name" value="CheD"/>
    <property type="match status" value="1"/>
</dbReference>
<dbReference type="CDD" id="cd16352">
    <property type="entry name" value="CheD"/>
    <property type="match status" value="1"/>
</dbReference>
<comment type="similarity">
    <text evidence="3">Belongs to the CheD family.</text>
</comment>
<dbReference type="PANTHER" id="PTHR35147">
    <property type="entry name" value="CHEMORECEPTOR GLUTAMINE DEAMIDASE CHED-RELATED"/>
    <property type="match status" value="1"/>
</dbReference>
<dbReference type="Gene3D" id="3.30.1330.200">
    <property type="match status" value="1"/>
</dbReference>
<keyword evidence="2 3" id="KW-0378">Hydrolase</keyword>
<dbReference type="RefSeq" id="WP_067018466.1">
    <property type="nucleotide sequence ID" value="NZ_FLOB01000009.1"/>
</dbReference>
<sequence>MYSYSKSLEHLATHKYYDNKFKAAGVKVLPGEYYASKDDIMITTLLGSCVAACLFDEEAKVGGLNHFLLPGEDGDNSMSSSSGRYGMYAMELLVNHLMKLGARRERIKAKVFGGANVIKSLSTASSVGERNVAFIMMYLKQENIPVCSSSVLDITPRKVNFFPQSGKAFVKQLADIHQSDVVAQEKRYQGKAKEEIENSSGGDIDFF</sequence>
<dbReference type="EMBL" id="FLOB01000009">
    <property type="protein sequence ID" value="SBS35343.1"/>
    <property type="molecule type" value="Genomic_DNA"/>
</dbReference>
<dbReference type="SUPFAM" id="SSF64438">
    <property type="entry name" value="CNF1/YfiH-like putative cysteine hydrolases"/>
    <property type="match status" value="1"/>
</dbReference>
<accession>A0A1A8TR35</accession>
<dbReference type="STRING" id="1792290.MSP8886_03350"/>
<evidence type="ECO:0000256" key="2">
    <source>
        <dbReference type="ARBA" id="ARBA00022801"/>
    </source>
</evidence>
<dbReference type="InterPro" id="IPR038592">
    <property type="entry name" value="CheD-like_sf"/>
</dbReference>
<keyword evidence="4" id="KW-0675">Receptor</keyword>
<keyword evidence="1 3" id="KW-0145">Chemotaxis</keyword>
<dbReference type="GO" id="GO:0050568">
    <property type="term" value="F:protein-glutamine glutaminase activity"/>
    <property type="evidence" value="ECO:0007669"/>
    <property type="project" value="UniProtKB-UniRule"/>
</dbReference>
<evidence type="ECO:0000313" key="4">
    <source>
        <dbReference type="EMBL" id="SBS35343.1"/>
    </source>
</evidence>
<dbReference type="AlphaFoldDB" id="A0A1A8TR35"/>
<name>A0A1A8TR35_9GAMM</name>
<dbReference type="PANTHER" id="PTHR35147:SF2">
    <property type="entry name" value="CHEMORECEPTOR GLUTAMINE DEAMIDASE CHED-RELATED"/>
    <property type="match status" value="1"/>
</dbReference>
<organism evidence="4 5">
    <name type="scientific">Marinomonas spartinae</name>
    <dbReference type="NCBI Taxonomy" id="1792290"/>
    <lineage>
        <taxon>Bacteria</taxon>
        <taxon>Pseudomonadati</taxon>
        <taxon>Pseudomonadota</taxon>
        <taxon>Gammaproteobacteria</taxon>
        <taxon>Oceanospirillales</taxon>
        <taxon>Oceanospirillaceae</taxon>
        <taxon>Marinomonas</taxon>
    </lineage>
</organism>
<comment type="function">
    <text evidence="3">Probably deamidates glutamine residues to glutamate on methyl-accepting chemotaxis receptors (MCPs), playing an important role in chemotaxis.</text>
</comment>
<proteinExistence type="inferred from homology"/>
<keyword evidence="5" id="KW-1185">Reference proteome</keyword>
<gene>
    <name evidence="3 4" type="primary">cheD</name>
    <name evidence="4" type="ORF">MSP8886_03350</name>
</gene>
<evidence type="ECO:0000256" key="3">
    <source>
        <dbReference type="HAMAP-Rule" id="MF_01440"/>
    </source>
</evidence>
<dbReference type="EC" id="3.5.1.44" evidence="3"/>
<reference evidence="4 5" key="1">
    <citation type="submission" date="2016-06" db="EMBL/GenBank/DDBJ databases">
        <authorList>
            <person name="Kjaerup R.B."/>
            <person name="Dalgaard T.S."/>
            <person name="Juul-Madsen H.R."/>
        </authorList>
    </citation>
    <scope>NUCLEOTIDE SEQUENCE [LARGE SCALE GENOMIC DNA]</scope>
    <source>
        <strain evidence="4 5">CECT 8886</strain>
    </source>
</reference>
<dbReference type="HAMAP" id="MF_01440">
    <property type="entry name" value="CheD"/>
    <property type="match status" value="1"/>
</dbReference>
<dbReference type="InterPro" id="IPR011324">
    <property type="entry name" value="Cytotoxic_necrot_fac-like_cat"/>
</dbReference>
<dbReference type="NCBIfam" id="NF010013">
    <property type="entry name" value="PRK13487.1"/>
    <property type="match status" value="1"/>
</dbReference>
<dbReference type="OrthoDB" id="9807202at2"/>